<accession>F2JP69</accession>
<dbReference type="HOGENOM" id="CLU_021406_1_1_9"/>
<dbReference type="STRING" id="642492.Clole_3113"/>
<evidence type="ECO:0000256" key="1">
    <source>
        <dbReference type="SAM" id="MobiDB-lite"/>
    </source>
</evidence>
<feature type="region of interest" description="Disordered" evidence="1">
    <location>
        <begin position="641"/>
        <end position="745"/>
    </location>
</feature>
<feature type="compositionally biased region" description="Gly residues" evidence="1">
    <location>
        <begin position="648"/>
        <end position="659"/>
    </location>
</feature>
<dbReference type="Pfam" id="PF14262">
    <property type="entry name" value="Cthe_2159"/>
    <property type="match status" value="1"/>
</dbReference>
<name>F2JP69_CELLD</name>
<protein>
    <recommendedName>
        <fullName evidence="4">Dockerin type 1</fullName>
    </recommendedName>
</protein>
<dbReference type="RefSeq" id="WP_013658086.1">
    <property type="nucleotide sequence ID" value="NC_015275.1"/>
</dbReference>
<proteinExistence type="predicted"/>
<dbReference type="Proteomes" id="UP000008467">
    <property type="component" value="Chromosome"/>
</dbReference>
<dbReference type="AlphaFoldDB" id="F2JP69"/>
<dbReference type="InterPro" id="IPR025584">
    <property type="entry name" value="Cthe_2159"/>
</dbReference>
<feature type="region of interest" description="Disordered" evidence="1">
    <location>
        <begin position="315"/>
        <end position="353"/>
    </location>
</feature>
<evidence type="ECO:0000313" key="3">
    <source>
        <dbReference type="Proteomes" id="UP000008467"/>
    </source>
</evidence>
<dbReference type="KEGG" id="cle:Clole_3113"/>
<organism evidence="2 3">
    <name type="scientific">Cellulosilyticum lentocellum (strain ATCC 49066 / DSM 5427 / NCIMB 11756 / RHM5)</name>
    <name type="common">Clostridium lentocellum</name>
    <dbReference type="NCBI Taxonomy" id="642492"/>
    <lineage>
        <taxon>Bacteria</taxon>
        <taxon>Bacillati</taxon>
        <taxon>Bacillota</taxon>
        <taxon>Clostridia</taxon>
        <taxon>Lachnospirales</taxon>
        <taxon>Cellulosilyticaceae</taxon>
        <taxon>Cellulosilyticum</taxon>
    </lineage>
</organism>
<gene>
    <name evidence="2" type="ordered locus">Clole_3113</name>
</gene>
<dbReference type="EMBL" id="CP002582">
    <property type="protein sequence ID" value="ADZ84808.1"/>
    <property type="molecule type" value="Genomic_DNA"/>
</dbReference>
<evidence type="ECO:0000313" key="2">
    <source>
        <dbReference type="EMBL" id="ADZ84808.1"/>
    </source>
</evidence>
<keyword evidence="3" id="KW-1185">Reference proteome</keyword>
<evidence type="ECO:0008006" key="4">
    <source>
        <dbReference type="Google" id="ProtNLM"/>
    </source>
</evidence>
<reference evidence="2 3" key="1">
    <citation type="journal article" date="2011" name="J. Bacteriol.">
        <title>Complete genome sequence of the cellulose-degrading bacterium Cellulosilyticum lentocellum.</title>
        <authorList>
            <consortium name="US DOE Joint Genome Institute"/>
            <person name="Miller D.A."/>
            <person name="Suen G."/>
            <person name="Bruce D."/>
            <person name="Copeland A."/>
            <person name="Cheng J.F."/>
            <person name="Detter C."/>
            <person name="Goodwin L.A."/>
            <person name="Han C.S."/>
            <person name="Hauser L.J."/>
            <person name="Land M.L."/>
            <person name="Lapidus A."/>
            <person name="Lucas S."/>
            <person name="Meincke L."/>
            <person name="Pitluck S."/>
            <person name="Tapia R."/>
            <person name="Teshima H."/>
            <person name="Woyke T."/>
            <person name="Fox B.G."/>
            <person name="Angert E.R."/>
            <person name="Currie C.R."/>
        </authorList>
    </citation>
    <scope>NUCLEOTIDE SEQUENCE [LARGE SCALE GENOMIC DNA]</scope>
    <source>
        <strain evidence="3">ATCC 49066 / DSM 5427 / NCIMB 11756 / RHM5</strain>
    </source>
</reference>
<sequence length="745" mass="76941">MNKRLRKNIRLLGMIVCISLFTGCSNKKTDIASQTQQETLTVEENQSNKENTIGESLIAQVVNYEEDDYYTSWENTVAATIELKEDQISFEGNGVKVEESTLTIEKAGTYVISGTLADGSIIVDAADKAAVRLVLNGVDINCTTTAPVYVKQAGKVVLSLEEGTTNRFTDGESYILEDASSDEPNATIFSKDDLTINGKGSLEVIANYNNAITSKDTLKLMEGTLQIEAVDDGVMGKDAVIVKTGNVQITAKGDGIKATNDTDETKGFVAIEDGNFNIVAGADGIQAKTNVYIAEGTYTVETGGESANAVKKQEQNQVAGPMGKGQTKVSTTATQVEDTTATTTTENTDESTSYKGIKGSKAIYISGGTFTLNTADDSIHSNDTIAISGGDMTLTSGDDGIHADTQLNIGEVKLTITKSYEGLESSEINITSGEINVMASDDGVNISGGNDASAINGRPGQNSFANTEDGKLTISGGTLFVDASGDGLDANGSIEMSGGTVVVNGPTNDGNGALDYDGSFNITGGVFIAAGSAGMAQVPSSSSTQPSIAMTYSANKQAGEMIHLADSNGNALLTFAPTKAYRSVVISIPEIKTGESYSFYTGGSVAGNATNGLYETTAAYTPEGEAVSFTPTDIVTYLSESGVTTGNSGFGPGGNGGGGRGEKPDKGAATQDGTTPPAIPDESNRPALPEGTMPSEGTMKQGGEGMTPPEKPTGEKGANGTPPEKPSTEGNLDTTTAPSENSSAQ</sequence>
<dbReference type="eggNOG" id="ENOG502Z8AD">
    <property type="taxonomic scope" value="Bacteria"/>
</dbReference>
<feature type="compositionally biased region" description="Polar residues" evidence="1">
    <location>
        <begin position="728"/>
        <end position="745"/>
    </location>
</feature>
<feature type="compositionally biased region" description="Low complexity" evidence="1">
    <location>
        <begin position="329"/>
        <end position="353"/>
    </location>
</feature>
<dbReference type="PROSITE" id="PS51257">
    <property type="entry name" value="PROKAR_LIPOPROTEIN"/>
    <property type="match status" value="1"/>
</dbReference>